<dbReference type="InterPro" id="IPR050397">
    <property type="entry name" value="Env_Response_Regulators"/>
</dbReference>
<evidence type="ECO:0000313" key="2">
    <source>
        <dbReference type="EMBL" id="AEA67570.1"/>
    </source>
</evidence>
<dbReference type="InterPro" id="IPR018490">
    <property type="entry name" value="cNMP-bd_dom_sf"/>
</dbReference>
<dbReference type="PANTHER" id="PTHR24567">
    <property type="entry name" value="CRP FAMILY TRANSCRIPTIONAL REGULATORY PROTEIN"/>
    <property type="match status" value="1"/>
</dbReference>
<dbReference type="KEGG" id="pba:PSEBR_a1378"/>
<dbReference type="Gene3D" id="2.60.120.10">
    <property type="entry name" value="Jelly Rolls"/>
    <property type="match status" value="1"/>
</dbReference>
<dbReference type="Pfam" id="PF00027">
    <property type="entry name" value="cNMP_binding"/>
    <property type="match status" value="1"/>
</dbReference>
<dbReference type="Proteomes" id="UP000006692">
    <property type="component" value="Chromosome"/>
</dbReference>
<name>F2K8U5_PSEBN</name>
<dbReference type="CDD" id="cd00038">
    <property type="entry name" value="CAP_ED"/>
    <property type="match status" value="1"/>
</dbReference>
<accession>F2K8U5</accession>
<dbReference type="SMART" id="SM00100">
    <property type="entry name" value="cNMP"/>
    <property type="match status" value="1"/>
</dbReference>
<feature type="domain" description="Cyclic nucleotide-binding" evidence="1">
    <location>
        <begin position="76"/>
        <end position="196"/>
    </location>
</feature>
<dbReference type="SUPFAM" id="SSF51206">
    <property type="entry name" value="cAMP-binding domain-like"/>
    <property type="match status" value="1"/>
</dbReference>
<dbReference type="GO" id="GO:0003700">
    <property type="term" value="F:DNA-binding transcription factor activity"/>
    <property type="evidence" value="ECO:0007669"/>
    <property type="project" value="TreeGrafter"/>
</dbReference>
<dbReference type="GO" id="GO:0005829">
    <property type="term" value="C:cytosol"/>
    <property type="evidence" value="ECO:0007669"/>
    <property type="project" value="TreeGrafter"/>
</dbReference>
<dbReference type="STRING" id="994484.PSEBR_a1378"/>
<dbReference type="EMBL" id="CP002585">
    <property type="protein sequence ID" value="AEA67570.1"/>
    <property type="molecule type" value="Genomic_DNA"/>
</dbReference>
<gene>
    <name evidence="2" type="ORF">PSEBR_a1378</name>
</gene>
<organism evidence="2 3">
    <name type="scientific">Pseudomonas brassicacearum (strain NFM421)</name>
    <dbReference type="NCBI Taxonomy" id="994484"/>
    <lineage>
        <taxon>Bacteria</taxon>
        <taxon>Pseudomonadati</taxon>
        <taxon>Pseudomonadota</taxon>
        <taxon>Gammaproteobacteria</taxon>
        <taxon>Pseudomonadales</taxon>
        <taxon>Pseudomonadaceae</taxon>
        <taxon>Pseudomonas</taxon>
    </lineage>
</organism>
<protein>
    <submittedName>
        <fullName evidence="2">Putative cyclic nucleotide-binding protein</fullName>
    </submittedName>
</protein>
<dbReference type="AlphaFoldDB" id="F2K8U5"/>
<evidence type="ECO:0000313" key="3">
    <source>
        <dbReference type="Proteomes" id="UP000006692"/>
    </source>
</evidence>
<dbReference type="InterPro" id="IPR014710">
    <property type="entry name" value="RmlC-like_jellyroll"/>
</dbReference>
<dbReference type="PROSITE" id="PS50042">
    <property type="entry name" value="CNMP_BINDING_3"/>
    <property type="match status" value="1"/>
</dbReference>
<sequence>MWEQGLPAIQATQFCLSDQADAIAGKPCSHKSLSQRSAYTRAKLNLQQTQEKDRANMSEPTLLNKEIRDWLMDCGLFDQLLPVDFAAASGYFSISAIAAGEAIFREGDAGSFMCIIHTGQVAVQKTGPDGQPVTIATLRSGRAFGEMAVLDGERRSASCIAASDCQLLNLGKDSLEKMLNDAPKIAAKIIRALAVSLSKRLRMADGQLLSQQV</sequence>
<dbReference type="HOGENOM" id="CLU_075053_16_0_6"/>
<dbReference type="InterPro" id="IPR000595">
    <property type="entry name" value="cNMP-bd_dom"/>
</dbReference>
<dbReference type="PANTHER" id="PTHR24567:SF74">
    <property type="entry name" value="HTH-TYPE TRANSCRIPTIONAL REGULATOR ARCR"/>
    <property type="match status" value="1"/>
</dbReference>
<evidence type="ECO:0000259" key="1">
    <source>
        <dbReference type="PROSITE" id="PS50042"/>
    </source>
</evidence>
<reference evidence="2 3" key="1">
    <citation type="journal article" date="2011" name="J. Bacteriol.">
        <title>Complete genome sequence of a beneficial plant root-associated bacterium, Pseudomonas brassicacearum.</title>
        <authorList>
            <person name="Ortet P."/>
            <person name="Barakat M."/>
            <person name="Lalaouna D."/>
            <person name="Fochesato S."/>
            <person name="Barbe V."/>
            <person name="Vacherie B."/>
            <person name="Santaella C."/>
            <person name="Heulin T."/>
            <person name="Achouak W."/>
        </authorList>
    </citation>
    <scope>NUCLEOTIDE SEQUENCE [LARGE SCALE GENOMIC DNA]</scope>
    <source>
        <strain evidence="2 3">NFM421</strain>
    </source>
</reference>
<reference key="2">
    <citation type="submission" date="2011-03" db="EMBL/GenBank/DDBJ databases">
        <title>Complete Genome Sequence of a beneficial plant roots-associated bacterium Pseudomonas brassicacearum.</title>
        <authorList>
            <person name="Ortet P."/>
            <person name="Barakat M."/>
            <person name="Lalaouna D."/>
            <person name="Fochesato S."/>
            <person name="Barbe V."/>
            <person name="Santaella C."/>
            <person name="Heulin T."/>
            <person name="Achouak W."/>
        </authorList>
    </citation>
    <scope>NUCLEOTIDE SEQUENCE</scope>
    <source>
        <strain>NFM421</strain>
    </source>
</reference>
<proteinExistence type="predicted"/>